<proteinExistence type="predicted"/>
<sequence length="417" mass="47103">MSHPPYSPDLAPTDYHLFHALKQEIGEEYFETDEDLKNWIQQWHDCGEGAIEDVYRGPFALKEWHSVMVWRKFCDRTQLKVDSRPLMVDLTEQFRFYKGVSMDEGVFVGGAPSRIDAIESKVGTGSGFHGCIRKLIINNDVLLDTENEVNTAVNLQDLGEFLLPSSRSGWTKAKYCNPITQTQIAPQPKIREIDLSTGKLYEHGAGLLRPIPQAPDMWRVIGILVFLTVSGRLGLPYDYYGMFLERLVSQRILAEVNGIQSTIPTLHRTTAIVGPSTTSARPFPKLHSVNSTTSPEDRQPLPMKVAEFSGASRVAVEAPSDIVDYLDLRLNFKPNQHTGLLFYWHDMGRYLAVFLERGFVNVQVTMGADTAILRRVTTICDFTPAPSVANSISNIVKHKRETPEQYFRSRFCESLAF</sequence>
<evidence type="ECO:0000259" key="2">
    <source>
        <dbReference type="PROSITE" id="PS50025"/>
    </source>
</evidence>
<keyword evidence="4" id="KW-1185">Reference proteome</keyword>
<comment type="caution">
    <text evidence="1">Lacks conserved residue(s) required for the propagation of feature annotation.</text>
</comment>
<organism evidence="3">
    <name type="scientific">Heligmosomoides polygyrus</name>
    <name type="common">Parasitic roundworm</name>
    <dbReference type="NCBI Taxonomy" id="6339"/>
    <lineage>
        <taxon>Eukaryota</taxon>
        <taxon>Metazoa</taxon>
        <taxon>Ecdysozoa</taxon>
        <taxon>Nematoda</taxon>
        <taxon>Chromadorea</taxon>
        <taxon>Rhabditida</taxon>
        <taxon>Rhabditina</taxon>
        <taxon>Rhabditomorpha</taxon>
        <taxon>Strongyloidea</taxon>
        <taxon>Heligmosomidae</taxon>
        <taxon>Heligmosomoides</taxon>
    </lineage>
</organism>
<evidence type="ECO:0000313" key="3">
    <source>
        <dbReference type="EMBL" id="VDP24040.1"/>
    </source>
</evidence>
<dbReference type="Proteomes" id="UP000050761">
    <property type="component" value="Unassembled WGS sequence"/>
</dbReference>
<reference evidence="3 4" key="1">
    <citation type="submission" date="2018-11" db="EMBL/GenBank/DDBJ databases">
        <authorList>
            <consortium name="Pathogen Informatics"/>
        </authorList>
    </citation>
    <scope>NUCLEOTIDE SEQUENCE [LARGE SCALE GENOMIC DNA]</scope>
</reference>
<reference evidence="5" key="2">
    <citation type="submission" date="2019-09" db="UniProtKB">
        <authorList>
            <consortium name="WormBaseParasite"/>
        </authorList>
    </citation>
    <scope>IDENTIFICATION</scope>
</reference>
<dbReference type="PANTHER" id="PTHR15036">
    <property type="entry name" value="PIKACHURIN-LIKE PROTEIN"/>
    <property type="match status" value="1"/>
</dbReference>
<evidence type="ECO:0000313" key="5">
    <source>
        <dbReference type="WBParaSite" id="HPBE_0002124501-mRNA-1"/>
    </source>
</evidence>
<dbReference type="Pfam" id="PF02210">
    <property type="entry name" value="Laminin_G_2"/>
    <property type="match status" value="1"/>
</dbReference>
<gene>
    <name evidence="3" type="ORF">HPBE_LOCUS21244</name>
</gene>
<dbReference type="InterPro" id="IPR001791">
    <property type="entry name" value="Laminin_G"/>
</dbReference>
<protein>
    <submittedName>
        <fullName evidence="5">LAM_G_DOMAIN domain-containing protein</fullName>
    </submittedName>
</protein>
<dbReference type="OrthoDB" id="5857151at2759"/>
<dbReference type="InterPro" id="IPR013320">
    <property type="entry name" value="ConA-like_dom_sf"/>
</dbReference>
<dbReference type="InterPro" id="IPR036397">
    <property type="entry name" value="RNaseH_sf"/>
</dbReference>
<dbReference type="PANTHER" id="PTHR15036:SF85">
    <property type="entry name" value="SP2353, ISOFORM A"/>
    <property type="match status" value="1"/>
</dbReference>
<dbReference type="InterPro" id="IPR050372">
    <property type="entry name" value="Neurexin-related_CASP"/>
</dbReference>
<dbReference type="EMBL" id="UZAH01032823">
    <property type="protein sequence ID" value="VDP24040.1"/>
    <property type="molecule type" value="Genomic_DNA"/>
</dbReference>
<dbReference type="GO" id="GO:0016020">
    <property type="term" value="C:membrane"/>
    <property type="evidence" value="ECO:0007669"/>
    <property type="project" value="UniProtKB-SubCell"/>
</dbReference>
<dbReference type="GO" id="GO:0003676">
    <property type="term" value="F:nucleic acid binding"/>
    <property type="evidence" value="ECO:0007669"/>
    <property type="project" value="InterPro"/>
</dbReference>
<dbReference type="PROSITE" id="PS50025">
    <property type="entry name" value="LAM_G_DOMAIN"/>
    <property type="match status" value="1"/>
</dbReference>
<dbReference type="Gene3D" id="3.30.420.10">
    <property type="entry name" value="Ribonuclease H-like superfamily/Ribonuclease H"/>
    <property type="match status" value="1"/>
</dbReference>
<dbReference type="CDD" id="cd00110">
    <property type="entry name" value="LamG"/>
    <property type="match status" value="2"/>
</dbReference>
<evidence type="ECO:0000256" key="1">
    <source>
        <dbReference type="PROSITE-ProRule" id="PRU00122"/>
    </source>
</evidence>
<dbReference type="WBParaSite" id="HPBE_0002124501-mRNA-1">
    <property type="protein sequence ID" value="HPBE_0002124501-mRNA-1"/>
    <property type="gene ID" value="HPBE_0002124501"/>
</dbReference>
<evidence type="ECO:0000313" key="4">
    <source>
        <dbReference type="Proteomes" id="UP000050761"/>
    </source>
</evidence>
<name>A0A3P8C0J4_HELPZ</name>
<dbReference type="SUPFAM" id="SSF49899">
    <property type="entry name" value="Concanavalin A-like lectins/glucanases"/>
    <property type="match status" value="2"/>
</dbReference>
<accession>A0A3P8C0J4</accession>
<feature type="domain" description="Laminin G" evidence="2">
    <location>
        <begin position="1"/>
        <end position="176"/>
    </location>
</feature>
<dbReference type="Gene3D" id="2.60.120.200">
    <property type="match status" value="2"/>
</dbReference>
<dbReference type="AlphaFoldDB" id="A0A3P8C0J4"/>